<accession>A0A6P3YBF6</accession>
<dbReference type="GeneID" id="106751329"/>
<evidence type="ECO:0000313" key="1">
    <source>
        <dbReference type="Proteomes" id="UP000515204"/>
    </source>
</evidence>
<proteinExistence type="predicted"/>
<keyword evidence="1" id="KW-1185">Reference proteome</keyword>
<sequence>MARPGPDEISAEIYKLITTERALQAMTEFFNSMYDSGQMPSDWLNSVVHTRINKKCEEYLSKTQFGFRNGFGTREALFGINVLIQRCRDISVDIYACFTDFQKIFDRIKHDKLMKILGEIGLDAKDIRITKNFYWNQTAVIRNIIQEKIAGKRGLGIRKISWLKNLRNWYGVSTGILFRVAVDKVRIVMMVTNVLKEH</sequence>
<dbReference type="RefSeq" id="XP_014487698.1">
    <property type="nucleotide sequence ID" value="XM_014632212.1"/>
</dbReference>
<dbReference type="AlphaFoldDB" id="A0A6P3YBF6"/>
<evidence type="ECO:0000313" key="2">
    <source>
        <dbReference type="RefSeq" id="XP_014487698.1"/>
    </source>
</evidence>
<dbReference type="PANTHER" id="PTHR19446">
    <property type="entry name" value="REVERSE TRANSCRIPTASES"/>
    <property type="match status" value="1"/>
</dbReference>
<dbReference type="Proteomes" id="UP000515204">
    <property type="component" value="Unplaced"/>
</dbReference>
<organism evidence="1 2">
    <name type="scientific">Dinoponera quadriceps</name>
    <name type="common">South American ant</name>
    <dbReference type="NCBI Taxonomy" id="609295"/>
    <lineage>
        <taxon>Eukaryota</taxon>
        <taxon>Metazoa</taxon>
        <taxon>Ecdysozoa</taxon>
        <taxon>Arthropoda</taxon>
        <taxon>Hexapoda</taxon>
        <taxon>Insecta</taxon>
        <taxon>Pterygota</taxon>
        <taxon>Neoptera</taxon>
        <taxon>Endopterygota</taxon>
        <taxon>Hymenoptera</taxon>
        <taxon>Apocrita</taxon>
        <taxon>Aculeata</taxon>
        <taxon>Formicoidea</taxon>
        <taxon>Formicidae</taxon>
        <taxon>Ponerinae</taxon>
        <taxon>Ponerini</taxon>
        <taxon>Dinoponera</taxon>
    </lineage>
</organism>
<dbReference type="KEGG" id="dqu:106751329"/>
<gene>
    <name evidence="2" type="primary">LOC106751329</name>
</gene>
<dbReference type="OrthoDB" id="7536850at2759"/>
<protein>
    <submittedName>
        <fullName evidence="2">Uncharacterized protein LOC106751329</fullName>
    </submittedName>
</protein>
<name>A0A6P3YBF6_DINQU</name>
<reference evidence="2" key="1">
    <citation type="submission" date="2025-08" db="UniProtKB">
        <authorList>
            <consortium name="RefSeq"/>
        </authorList>
    </citation>
    <scope>IDENTIFICATION</scope>
</reference>
<feature type="non-terminal residue" evidence="2">
    <location>
        <position position="198"/>
    </location>
</feature>